<evidence type="ECO:0000256" key="3">
    <source>
        <dbReference type="ARBA" id="ARBA00022553"/>
    </source>
</evidence>
<dbReference type="InterPro" id="IPR005467">
    <property type="entry name" value="His_kinase_dom"/>
</dbReference>
<keyword evidence="6" id="KW-0547">Nucleotide-binding</keyword>
<proteinExistence type="predicted"/>
<gene>
    <name evidence="16" type="ORF">UFOPK3564_00596</name>
</gene>
<dbReference type="EMBL" id="CAFBMK010000021">
    <property type="protein sequence ID" value="CAB4901401.1"/>
    <property type="molecule type" value="Genomic_DNA"/>
</dbReference>
<keyword evidence="5 13" id="KW-0812">Transmembrane</keyword>
<dbReference type="InterPro" id="IPR013767">
    <property type="entry name" value="PAS_fold"/>
</dbReference>
<dbReference type="InterPro" id="IPR033463">
    <property type="entry name" value="sCache_3"/>
</dbReference>
<dbReference type="InterPro" id="IPR029151">
    <property type="entry name" value="Sensor-like_sf"/>
</dbReference>
<dbReference type="SUPFAM" id="SSF55890">
    <property type="entry name" value="Sporulation response regulatory protein Spo0B"/>
    <property type="match status" value="1"/>
</dbReference>
<dbReference type="Pfam" id="PF14689">
    <property type="entry name" value="SPOB_a"/>
    <property type="match status" value="1"/>
</dbReference>
<keyword evidence="10" id="KW-0902">Two-component regulatory system</keyword>
<evidence type="ECO:0000256" key="8">
    <source>
        <dbReference type="ARBA" id="ARBA00022840"/>
    </source>
</evidence>
<dbReference type="SMART" id="SM00387">
    <property type="entry name" value="HATPase_c"/>
    <property type="match status" value="1"/>
</dbReference>
<dbReference type="PANTHER" id="PTHR43547">
    <property type="entry name" value="TWO-COMPONENT HISTIDINE KINASE"/>
    <property type="match status" value="1"/>
</dbReference>
<dbReference type="Gene3D" id="3.30.565.10">
    <property type="entry name" value="Histidine kinase-like ATPase, C-terminal domain"/>
    <property type="match status" value="1"/>
</dbReference>
<dbReference type="InterPro" id="IPR036890">
    <property type="entry name" value="HATPase_C_sf"/>
</dbReference>
<dbReference type="SUPFAM" id="SSF55785">
    <property type="entry name" value="PYP-like sensor domain (PAS domain)"/>
    <property type="match status" value="1"/>
</dbReference>
<dbReference type="InterPro" id="IPR003594">
    <property type="entry name" value="HATPase_dom"/>
</dbReference>
<evidence type="ECO:0000256" key="2">
    <source>
        <dbReference type="ARBA" id="ARBA00022475"/>
    </source>
</evidence>
<dbReference type="InterPro" id="IPR039506">
    <property type="entry name" value="SPOB_a"/>
</dbReference>
<comment type="subcellular location">
    <subcellularLocation>
        <location evidence="1">Cell membrane</location>
        <topology evidence="1">Multi-pass membrane protein</topology>
    </subcellularLocation>
</comment>
<dbReference type="InterPro" id="IPR035965">
    <property type="entry name" value="PAS-like_dom_sf"/>
</dbReference>
<dbReference type="GO" id="GO:0005886">
    <property type="term" value="C:plasma membrane"/>
    <property type="evidence" value="ECO:0007669"/>
    <property type="project" value="UniProtKB-SubCell"/>
</dbReference>
<feature type="domain" description="Histidine kinase" evidence="14">
    <location>
        <begin position="393"/>
        <end position="524"/>
    </location>
</feature>
<evidence type="ECO:0000313" key="16">
    <source>
        <dbReference type="EMBL" id="CAB4901401.1"/>
    </source>
</evidence>
<dbReference type="Pfam" id="PF02518">
    <property type="entry name" value="HATPase_c"/>
    <property type="match status" value="1"/>
</dbReference>
<keyword evidence="11 13" id="KW-0472">Membrane</keyword>
<dbReference type="PANTHER" id="PTHR43547:SF10">
    <property type="entry name" value="SENSOR HISTIDINE KINASE DCUS"/>
    <property type="match status" value="1"/>
</dbReference>
<accession>A0A6J7G0C6</accession>
<keyword evidence="4" id="KW-0808">Transferase</keyword>
<keyword evidence="3" id="KW-0597">Phosphoprotein</keyword>
<evidence type="ECO:0000256" key="10">
    <source>
        <dbReference type="ARBA" id="ARBA00023012"/>
    </source>
</evidence>
<dbReference type="InterPro" id="IPR004358">
    <property type="entry name" value="Sig_transdc_His_kin-like_C"/>
</dbReference>
<dbReference type="AlphaFoldDB" id="A0A6J7G0C6"/>
<sequence length="546" mass="56980">MRLRARRLSGQILAFQLLILVGTLGLGFVLALVGTQSRLDDQYEERALLVARSVAATPEIARAVARGDDSGVVQRRAEAVRRSTGTTFVVVTDARGIRLAHPDPRRIGQRVSTDPGEALRGGTVLAVETGTLGRSARAKVPLRDDGRIVGAVSVGIHVRALRRELNTLVPVLALYLSGALALGVGASLLLARRLKRQTFGLELDELAGLVQEHEAMLHGIREGVVVVDPAGRLRLVNDQATRLTGLRAQDVGRRVGEVAGGTPLGALLAGESPGTDELLVHGERVVVANRMAVRRDGRDLGAVATLRDRTELDDLVRELDSVRGLSDALRAQAHEFAGRLHTIAGLLALGHPEDARAFIAEISDADVGLRHEIGGRVGEPRVAALLLAKATIAGERGVALELASESALDAELRDPREVLTIVGNLVDNAIDAAAGEPGARVVVGLAVEADALVVWVRDTGPGVARADREAVFSPGWSTKAAEGRGVGLSLVRQLVARRGGDVAVEDTEDGTSGAVFTAWVPGAVRDGAPVPSGSAGGVGPDDAGSA</sequence>
<evidence type="ECO:0000256" key="13">
    <source>
        <dbReference type="SAM" id="Phobius"/>
    </source>
</evidence>
<organism evidence="16">
    <name type="scientific">freshwater metagenome</name>
    <dbReference type="NCBI Taxonomy" id="449393"/>
    <lineage>
        <taxon>unclassified sequences</taxon>
        <taxon>metagenomes</taxon>
        <taxon>ecological metagenomes</taxon>
    </lineage>
</organism>
<dbReference type="PROSITE" id="PS50112">
    <property type="entry name" value="PAS"/>
    <property type="match status" value="1"/>
</dbReference>
<evidence type="ECO:0000259" key="14">
    <source>
        <dbReference type="PROSITE" id="PS50109"/>
    </source>
</evidence>
<evidence type="ECO:0000256" key="5">
    <source>
        <dbReference type="ARBA" id="ARBA00022692"/>
    </source>
</evidence>
<dbReference type="GO" id="GO:0006355">
    <property type="term" value="P:regulation of DNA-templated transcription"/>
    <property type="evidence" value="ECO:0007669"/>
    <property type="project" value="InterPro"/>
</dbReference>
<feature type="domain" description="PAS" evidence="15">
    <location>
        <begin position="209"/>
        <end position="251"/>
    </location>
</feature>
<feature type="transmembrane region" description="Helical" evidence="13">
    <location>
        <begin position="12"/>
        <end position="33"/>
    </location>
</feature>
<dbReference type="SUPFAM" id="SSF55874">
    <property type="entry name" value="ATPase domain of HSP90 chaperone/DNA topoisomerase II/histidine kinase"/>
    <property type="match status" value="1"/>
</dbReference>
<keyword evidence="2" id="KW-1003">Cell membrane</keyword>
<dbReference type="GO" id="GO:0005524">
    <property type="term" value="F:ATP binding"/>
    <property type="evidence" value="ECO:0007669"/>
    <property type="project" value="UniProtKB-KW"/>
</dbReference>
<evidence type="ECO:0000256" key="4">
    <source>
        <dbReference type="ARBA" id="ARBA00022679"/>
    </source>
</evidence>
<keyword evidence="9 13" id="KW-1133">Transmembrane helix</keyword>
<dbReference type="SUPFAM" id="SSF103190">
    <property type="entry name" value="Sensory domain-like"/>
    <property type="match status" value="1"/>
</dbReference>
<dbReference type="InterPro" id="IPR016120">
    <property type="entry name" value="Sig_transdc_His_kin_SpoOB"/>
</dbReference>
<feature type="region of interest" description="Disordered" evidence="12">
    <location>
        <begin position="527"/>
        <end position="546"/>
    </location>
</feature>
<keyword evidence="7" id="KW-0418">Kinase</keyword>
<evidence type="ECO:0000256" key="12">
    <source>
        <dbReference type="SAM" id="MobiDB-lite"/>
    </source>
</evidence>
<evidence type="ECO:0000256" key="6">
    <source>
        <dbReference type="ARBA" id="ARBA00022741"/>
    </source>
</evidence>
<evidence type="ECO:0000259" key="15">
    <source>
        <dbReference type="PROSITE" id="PS50112"/>
    </source>
</evidence>
<keyword evidence="8" id="KW-0067">ATP-binding</keyword>
<evidence type="ECO:0000256" key="11">
    <source>
        <dbReference type="ARBA" id="ARBA00023136"/>
    </source>
</evidence>
<dbReference type="PRINTS" id="PR00344">
    <property type="entry name" value="BCTRLSENSOR"/>
</dbReference>
<dbReference type="PROSITE" id="PS50109">
    <property type="entry name" value="HIS_KIN"/>
    <property type="match status" value="1"/>
</dbReference>
<dbReference type="InterPro" id="IPR000014">
    <property type="entry name" value="PAS"/>
</dbReference>
<evidence type="ECO:0000256" key="7">
    <source>
        <dbReference type="ARBA" id="ARBA00022777"/>
    </source>
</evidence>
<evidence type="ECO:0000256" key="9">
    <source>
        <dbReference type="ARBA" id="ARBA00022989"/>
    </source>
</evidence>
<protein>
    <submittedName>
        <fullName evidence="16">Unannotated protein</fullName>
    </submittedName>
</protein>
<dbReference type="SMART" id="SM00091">
    <property type="entry name" value="PAS"/>
    <property type="match status" value="1"/>
</dbReference>
<dbReference type="Gene3D" id="3.30.450.20">
    <property type="entry name" value="PAS domain"/>
    <property type="match status" value="2"/>
</dbReference>
<dbReference type="GO" id="GO:0000155">
    <property type="term" value="F:phosphorelay sensor kinase activity"/>
    <property type="evidence" value="ECO:0007669"/>
    <property type="project" value="InterPro"/>
</dbReference>
<dbReference type="Pfam" id="PF00989">
    <property type="entry name" value="PAS"/>
    <property type="match status" value="1"/>
</dbReference>
<reference evidence="16" key="1">
    <citation type="submission" date="2020-05" db="EMBL/GenBank/DDBJ databases">
        <authorList>
            <person name="Chiriac C."/>
            <person name="Salcher M."/>
            <person name="Ghai R."/>
            <person name="Kavagutti S V."/>
        </authorList>
    </citation>
    <scope>NUCLEOTIDE SEQUENCE</scope>
</reference>
<evidence type="ECO:0000256" key="1">
    <source>
        <dbReference type="ARBA" id="ARBA00004651"/>
    </source>
</evidence>
<feature type="transmembrane region" description="Helical" evidence="13">
    <location>
        <begin position="172"/>
        <end position="191"/>
    </location>
</feature>
<name>A0A6J7G0C6_9ZZZZ</name>
<dbReference type="Pfam" id="PF17203">
    <property type="entry name" value="sCache_3_2"/>
    <property type="match status" value="1"/>
</dbReference>